<evidence type="ECO:0000259" key="8">
    <source>
        <dbReference type="PROSITE" id="PS50893"/>
    </source>
</evidence>
<keyword evidence="3" id="KW-0997">Cell inner membrane</keyword>
<keyword evidence="4" id="KW-0547">Nucleotide-binding</keyword>
<feature type="domain" description="ABC transporter" evidence="8">
    <location>
        <begin position="2"/>
        <end position="230"/>
    </location>
</feature>
<dbReference type="Pfam" id="PF00005">
    <property type="entry name" value="ABC_tran"/>
    <property type="match status" value="1"/>
</dbReference>
<dbReference type="OrthoDB" id="9802264at2"/>
<dbReference type="InterPro" id="IPR050093">
    <property type="entry name" value="ABC_SmlMolc_Importer"/>
</dbReference>
<keyword evidence="10" id="KW-1185">Reference proteome</keyword>
<evidence type="ECO:0000256" key="2">
    <source>
        <dbReference type="ARBA" id="ARBA00022475"/>
    </source>
</evidence>
<evidence type="ECO:0000256" key="1">
    <source>
        <dbReference type="ARBA" id="ARBA00022448"/>
    </source>
</evidence>
<keyword evidence="6" id="KW-1278">Translocase</keyword>
<dbReference type="Gene3D" id="3.40.50.300">
    <property type="entry name" value="P-loop containing nucleotide triphosphate hydrolases"/>
    <property type="match status" value="1"/>
</dbReference>
<organism evidence="9 10">
    <name type="scientific">Jannaschia helgolandensis</name>
    <dbReference type="NCBI Taxonomy" id="188906"/>
    <lineage>
        <taxon>Bacteria</taxon>
        <taxon>Pseudomonadati</taxon>
        <taxon>Pseudomonadota</taxon>
        <taxon>Alphaproteobacteria</taxon>
        <taxon>Rhodobacterales</taxon>
        <taxon>Roseobacteraceae</taxon>
        <taxon>Jannaschia</taxon>
    </lineage>
</organism>
<accession>A0A1H7GVD9</accession>
<dbReference type="InterPro" id="IPR017871">
    <property type="entry name" value="ABC_transporter-like_CS"/>
</dbReference>
<dbReference type="InterPro" id="IPR027417">
    <property type="entry name" value="P-loop_NTPase"/>
</dbReference>
<dbReference type="STRING" id="188906.SAMN04488526_0532"/>
<name>A0A1H7GVD9_9RHOB</name>
<protein>
    <submittedName>
        <fullName evidence="9">Thiamine transport system ATP-binding protein</fullName>
    </submittedName>
</protein>
<evidence type="ECO:0000313" key="10">
    <source>
        <dbReference type="Proteomes" id="UP000199283"/>
    </source>
</evidence>
<dbReference type="SMART" id="SM00382">
    <property type="entry name" value="AAA"/>
    <property type="match status" value="1"/>
</dbReference>
<dbReference type="PANTHER" id="PTHR42781">
    <property type="entry name" value="SPERMIDINE/PUTRESCINE IMPORT ATP-BINDING PROTEIN POTA"/>
    <property type="match status" value="1"/>
</dbReference>
<gene>
    <name evidence="9" type="ORF">SAMN04488526_0532</name>
</gene>
<evidence type="ECO:0000256" key="5">
    <source>
        <dbReference type="ARBA" id="ARBA00022840"/>
    </source>
</evidence>
<evidence type="ECO:0000256" key="3">
    <source>
        <dbReference type="ARBA" id="ARBA00022519"/>
    </source>
</evidence>
<keyword evidence="7" id="KW-0472">Membrane</keyword>
<dbReference type="EMBL" id="FNZQ01000001">
    <property type="protein sequence ID" value="SEK42038.1"/>
    <property type="molecule type" value="Genomic_DNA"/>
</dbReference>
<dbReference type="PROSITE" id="PS50893">
    <property type="entry name" value="ABC_TRANSPORTER_2"/>
    <property type="match status" value="1"/>
</dbReference>
<keyword evidence="2" id="KW-1003">Cell membrane</keyword>
<dbReference type="Proteomes" id="UP000199283">
    <property type="component" value="Unassembled WGS sequence"/>
</dbReference>
<sequence length="230" mass="24530">MLKLDQIRLEQGEFQLFADTVFDEGGITALMGASGSGKSTLLAAIAGFLPPAAGRITVDGKDITDLPPGERPLSLLFQDQNLFPHLTVAQNVGLGLRPDLRLTSDQKIARDSVLERVGLTGMGNRLPRDLSGGQQSRAALARALLRGRPWLLLDEPFSALGPALRSEMLTLLRDTAKSEGLSVLMVTHAPEDARMIADRTALISDGVLEPPVATGALFDDPTPALRAYLG</sequence>
<keyword evidence="1" id="KW-0813">Transport</keyword>
<keyword evidence="5 9" id="KW-0067">ATP-binding</keyword>
<dbReference type="GO" id="GO:0005524">
    <property type="term" value="F:ATP binding"/>
    <property type="evidence" value="ECO:0007669"/>
    <property type="project" value="UniProtKB-KW"/>
</dbReference>
<dbReference type="InterPro" id="IPR003593">
    <property type="entry name" value="AAA+_ATPase"/>
</dbReference>
<dbReference type="PANTHER" id="PTHR42781:SF1">
    <property type="entry name" value="THIAMINE IMPORT ATP-BINDING PROTEIN THIQ"/>
    <property type="match status" value="1"/>
</dbReference>
<dbReference type="RefSeq" id="WP_092759504.1">
    <property type="nucleotide sequence ID" value="NZ_FNZQ01000001.1"/>
</dbReference>
<dbReference type="InterPro" id="IPR003439">
    <property type="entry name" value="ABC_transporter-like_ATP-bd"/>
</dbReference>
<dbReference type="AlphaFoldDB" id="A0A1H7GVD9"/>
<reference evidence="9 10" key="1">
    <citation type="submission" date="2016-10" db="EMBL/GenBank/DDBJ databases">
        <authorList>
            <person name="de Groot N.N."/>
        </authorList>
    </citation>
    <scope>NUCLEOTIDE SEQUENCE [LARGE SCALE GENOMIC DNA]</scope>
    <source>
        <strain evidence="9 10">DSM 14858</strain>
    </source>
</reference>
<evidence type="ECO:0000256" key="6">
    <source>
        <dbReference type="ARBA" id="ARBA00022967"/>
    </source>
</evidence>
<evidence type="ECO:0000313" key="9">
    <source>
        <dbReference type="EMBL" id="SEK42038.1"/>
    </source>
</evidence>
<evidence type="ECO:0000256" key="4">
    <source>
        <dbReference type="ARBA" id="ARBA00022741"/>
    </source>
</evidence>
<proteinExistence type="predicted"/>
<dbReference type="GO" id="GO:0016887">
    <property type="term" value="F:ATP hydrolysis activity"/>
    <property type="evidence" value="ECO:0007669"/>
    <property type="project" value="InterPro"/>
</dbReference>
<dbReference type="PROSITE" id="PS00211">
    <property type="entry name" value="ABC_TRANSPORTER_1"/>
    <property type="match status" value="1"/>
</dbReference>
<dbReference type="SUPFAM" id="SSF52540">
    <property type="entry name" value="P-loop containing nucleoside triphosphate hydrolases"/>
    <property type="match status" value="1"/>
</dbReference>
<evidence type="ECO:0000256" key="7">
    <source>
        <dbReference type="ARBA" id="ARBA00023136"/>
    </source>
</evidence>